<feature type="chain" id="PRO_5007131521" description="Lipoprotein" evidence="2">
    <location>
        <begin position="20"/>
        <end position="334"/>
    </location>
</feature>
<evidence type="ECO:0000256" key="2">
    <source>
        <dbReference type="SAM" id="SignalP"/>
    </source>
</evidence>
<feature type="region of interest" description="Disordered" evidence="1">
    <location>
        <begin position="28"/>
        <end position="47"/>
    </location>
</feature>
<keyword evidence="4" id="KW-1185">Reference proteome</keyword>
<proteinExistence type="predicted"/>
<dbReference type="EMBL" id="JAJA02000001">
    <property type="protein sequence ID" value="KWS02732.1"/>
    <property type="molecule type" value="Genomic_DNA"/>
</dbReference>
<evidence type="ECO:0000313" key="3">
    <source>
        <dbReference type="EMBL" id="KWS02732.1"/>
    </source>
</evidence>
<comment type="caution">
    <text evidence="3">The sequence shown here is derived from an EMBL/GenBank/DDBJ whole genome shotgun (WGS) entry which is preliminary data.</text>
</comment>
<feature type="compositionally biased region" description="Low complexity" evidence="1">
    <location>
        <begin position="260"/>
        <end position="274"/>
    </location>
</feature>
<feature type="compositionally biased region" description="Low complexity" evidence="1">
    <location>
        <begin position="28"/>
        <end position="46"/>
    </location>
</feature>
<name>A0A108U554_9GAMM</name>
<keyword evidence="2" id="KW-0732">Signal</keyword>
<evidence type="ECO:0008006" key="5">
    <source>
        <dbReference type="Google" id="ProtNLM"/>
    </source>
</evidence>
<evidence type="ECO:0000256" key="1">
    <source>
        <dbReference type="SAM" id="MobiDB-lite"/>
    </source>
</evidence>
<evidence type="ECO:0000313" key="4">
    <source>
        <dbReference type="Proteomes" id="UP000023435"/>
    </source>
</evidence>
<sequence length="334" mass="35811">MRKTLMPSLLMLALAACQSGDKAAAAAQTGATATPSPAAAAPSDPKQTAERAFAALRKIDPQFERLGYSELVGDIDQDGQDDVAVLYGTGTPDATMAAMQKLVVLMTRPGGPQALPQSDMPDFCPQLDKIEAGKLYLHQIDICSAARPKATDYYVYKWNGKTIVQAEHQTMPQRVLADLKPLGVAFRARDKKVVLDAMTFPLEASNWPVYDTELEKAAKAAGGKIDRAMAEKYYTDLFPNDRADLYADAIGDLQGRPLKTDSSGSTSSSSPGKDGITYGLVVQPDPDEDREESNDNRIVDARVDLGMAEGDGGQNLVLLLIEGQLKIVAMNTAG</sequence>
<dbReference type="OrthoDB" id="6022642at2"/>
<dbReference type="AlphaFoldDB" id="A0A108U554"/>
<organism evidence="3 4">
    <name type="scientific">Lysobacter capsici AZ78</name>
    <dbReference type="NCBI Taxonomy" id="1444315"/>
    <lineage>
        <taxon>Bacteria</taxon>
        <taxon>Pseudomonadati</taxon>
        <taxon>Pseudomonadota</taxon>
        <taxon>Gammaproteobacteria</taxon>
        <taxon>Lysobacterales</taxon>
        <taxon>Lysobacteraceae</taxon>
        <taxon>Lysobacter</taxon>
    </lineage>
</organism>
<dbReference type="Proteomes" id="UP000023435">
    <property type="component" value="Unassembled WGS sequence"/>
</dbReference>
<feature type="signal peptide" evidence="2">
    <location>
        <begin position="1"/>
        <end position="19"/>
    </location>
</feature>
<reference evidence="3 4" key="1">
    <citation type="journal article" date="2014" name="Genome Announc.">
        <title>Draft Genome Sequence of Lysobacter capsici AZ78, a Bacterium Antagonistic to Plant-Pathogenic Oomycetes.</title>
        <authorList>
            <person name="Puopolo G."/>
            <person name="Sonego P."/>
            <person name="Engelen K."/>
            <person name="Pertot I."/>
        </authorList>
    </citation>
    <scope>NUCLEOTIDE SEQUENCE [LARGE SCALE GENOMIC DNA]</scope>
    <source>
        <strain evidence="3 4">AZ78</strain>
    </source>
</reference>
<accession>A0A108U554</accession>
<dbReference type="RefSeq" id="WP_036104249.1">
    <property type="nucleotide sequence ID" value="NZ_JAJA02000001.1"/>
</dbReference>
<feature type="region of interest" description="Disordered" evidence="1">
    <location>
        <begin position="256"/>
        <end position="295"/>
    </location>
</feature>
<gene>
    <name evidence="3" type="ORF">AZ78_0277</name>
</gene>
<protein>
    <recommendedName>
        <fullName evidence="5">Lipoprotein</fullName>
    </recommendedName>
</protein>
<dbReference type="PROSITE" id="PS51257">
    <property type="entry name" value="PROKAR_LIPOPROTEIN"/>
    <property type="match status" value="1"/>
</dbReference>